<dbReference type="InterPro" id="IPR050618">
    <property type="entry name" value="Ubq-SigPath_Reg"/>
</dbReference>
<dbReference type="Gene3D" id="2.60.120.920">
    <property type="match status" value="2"/>
</dbReference>
<proteinExistence type="predicted"/>
<accession>A0ABP0F313</accession>
<evidence type="ECO:0000313" key="2">
    <source>
        <dbReference type="EMBL" id="CAK8673078.1"/>
    </source>
</evidence>
<dbReference type="InterPro" id="IPR043136">
    <property type="entry name" value="B30.2/SPRY_sf"/>
</dbReference>
<feature type="domain" description="B30.2/SPRY" evidence="1">
    <location>
        <begin position="171"/>
        <end position="361"/>
    </location>
</feature>
<dbReference type="PROSITE" id="PS50188">
    <property type="entry name" value="B302_SPRY"/>
    <property type="match status" value="2"/>
</dbReference>
<protein>
    <recommendedName>
        <fullName evidence="1">B30.2/SPRY domain-containing protein</fullName>
    </recommendedName>
</protein>
<dbReference type="PANTHER" id="PTHR12864">
    <property type="entry name" value="RAN BINDING PROTEIN 9-RELATED"/>
    <property type="match status" value="1"/>
</dbReference>
<reference evidence="2 3" key="1">
    <citation type="submission" date="2024-02" db="EMBL/GenBank/DDBJ databases">
        <authorList>
            <person name="Daric V."/>
            <person name="Darras S."/>
        </authorList>
    </citation>
    <scope>NUCLEOTIDE SEQUENCE [LARGE SCALE GENOMIC DNA]</scope>
</reference>
<dbReference type="InterPro" id="IPR001870">
    <property type="entry name" value="B30.2/SPRY"/>
</dbReference>
<dbReference type="EMBL" id="CAWYQH010000002">
    <property type="protein sequence ID" value="CAK8673078.1"/>
    <property type="molecule type" value="Genomic_DNA"/>
</dbReference>
<evidence type="ECO:0000313" key="3">
    <source>
        <dbReference type="Proteomes" id="UP001642483"/>
    </source>
</evidence>
<name>A0ABP0F313_CLALP</name>
<gene>
    <name evidence="2" type="ORF">CVLEPA_LOCUS2863</name>
</gene>
<keyword evidence="3" id="KW-1185">Reference proteome</keyword>
<dbReference type="Pfam" id="PF00622">
    <property type="entry name" value="SPRY"/>
    <property type="match status" value="2"/>
</dbReference>
<sequence>MDRRTLSKDHVYMDDSLGYRALACRYDPGESTQVGCVILRQPIGCAKNNHFEVKVLDSGKAGRISIGLVPYNYPLDQEPGHQATSIGYHGHDGKLYYSSKRHVGCGPCYRTGDRIGCGVREEPKNGFESPLSPFVVYFTRNGKQIASLTVRRNSVLDFYPAISLHSEGETVEITARPSAVVRISSIDDFMLVDSEEDWIKTHDVRINGQIIEYTGKGEHIHDVGLAQAKYPLSTTYHYFEIEILEPGDKCFIAIGLIHKNYPLHRHPGWNMGSIAYHADDGKIFVGRGQGTAFGPKCYRGDVMGCGIQYPFDYVTPSDDEDEDEEVEQRPMAAPDLNALDPNILGDLLDDMEPIDPLNDDFGGSGDEEDLLWGGNRRFAEAPWAPRVVDGEEPVPMDFVLYPDMGRRYMERWLGGGRGMNERRIFPVDFPPPPPPLRDMDRRPPAIYGHKDGGQGLLVKVFFTRNGRRIGQREVTMPKSGFYPAVGMLSNNEKVKVDLRPLSG</sequence>
<dbReference type="InterPro" id="IPR013320">
    <property type="entry name" value="ConA-like_dom_sf"/>
</dbReference>
<dbReference type="SUPFAM" id="SSF49899">
    <property type="entry name" value="Concanavalin A-like lectins/glucanases"/>
    <property type="match status" value="2"/>
</dbReference>
<dbReference type="Proteomes" id="UP001642483">
    <property type="component" value="Unassembled WGS sequence"/>
</dbReference>
<dbReference type="InterPro" id="IPR003877">
    <property type="entry name" value="SPRY_dom"/>
</dbReference>
<organism evidence="2 3">
    <name type="scientific">Clavelina lepadiformis</name>
    <name type="common">Light-bulb sea squirt</name>
    <name type="synonym">Ascidia lepadiformis</name>
    <dbReference type="NCBI Taxonomy" id="159417"/>
    <lineage>
        <taxon>Eukaryota</taxon>
        <taxon>Metazoa</taxon>
        <taxon>Chordata</taxon>
        <taxon>Tunicata</taxon>
        <taxon>Ascidiacea</taxon>
        <taxon>Aplousobranchia</taxon>
        <taxon>Clavelinidae</taxon>
        <taxon>Clavelina</taxon>
    </lineage>
</organism>
<evidence type="ECO:0000259" key="1">
    <source>
        <dbReference type="PROSITE" id="PS50188"/>
    </source>
</evidence>
<dbReference type="SMART" id="SM00449">
    <property type="entry name" value="SPRY"/>
    <property type="match status" value="2"/>
</dbReference>
<feature type="domain" description="B30.2/SPRY" evidence="1">
    <location>
        <begin position="1"/>
        <end position="180"/>
    </location>
</feature>
<comment type="caution">
    <text evidence="2">The sequence shown here is derived from an EMBL/GenBank/DDBJ whole genome shotgun (WGS) entry which is preliminary data.</text>
</comment>